<keyword evidence="3" id="KW-1185">Reference proteome</keyword>
<evidence type="ECO:0000259" key="1">
    <source>
        <dbReference type="SMART" id="SM00507"/>
    </source>
</evidence>
<dbReference type="Gene3D" id="1.10.30.50">
    <property type="match status" value="1"/>
</dbReference>
<dbReference type="KEGG" id="cvt:B843_00155"/>
<name>W5XWW6_9CORY</name>
<dbReference type="HOGENOM" id="CLU_051470_0_0_11"/>
<feature type="domain" description="HNH nuclease" evidence="1">
    <location>
        <begin position="248"/>
        <end position="301"/>
    </location>
</feature>
<dbReference type="eggNOG" id="COG1403">
    <property type="taxonomic scope" value="Bacteria"/>
</dbReference>
<dbReference type="EMBL" id="CP004353">
    <property type="protein sequence ID" value="AHI21427.1"/>
    <property type="molecule type" value="Genomic_DNA"/>
</dbReference>
<evidence type="ECO:0000313" key="2">
    <source>
        <dbReference type="EMBL" id="AHI21427.1"/>
    </source>
</evidence>
<accession>W5XWW6</accession>
<dbReference type="AlphaFoldDB" id="W5XWW6"/>
<dbReference type="PATRIC" id="fig|1224164.3.peg.30"/>
<dbReference type="RefSeq" id="WP_025251506.1">
    <property type="nucleotide sequence ID" value="NZ_CP004353.1"/>
</dbReference>
<reference evidence="2 3" key="1">
    <citation type="submission" date="2013-02" db="EMBL/GenBank/DDBJ databases">
        <title>The complete genome sequence of Corynebacterium vitaeruminis DSM 20294.</title>
        <authorList>
            <person name="Ruckert C."/>
            <person name="Albersmeier A."/>
            <person name="Kalinowski J."/>
        </authorList>
    </citation>
    <scope>NUCLEOTIDE SEQUENCE [LARGE SCALE GENOMIC DNA]</scope>
    <source>
        <strain evidence="3">ATCC 10234</strain>
    </source>
</reference>
<dbReference type="Proteomes" id="UP000019222">
    <property type="component" value="Chromosome"/>
</dbReference>
<sequence>MNPLDTLAALLKAPMGLIRAATGKSRAELFHLLPHDTAATLYALTAVYGSTTDPAAVICAKAIEDNHHSLDTLIVIEKLAKRVKSSRKKWQLRRLLCHTKGNPKQIKKRGLTLLVELATPRTRKLGVSVSRYSDQLWSMRITGPAAIIASLYDPVKNADDPVDALHQAVTGGRSVETILRPIVTIPLDKADTVLDGTGDETVFSCSDGVTRTSCEIVGARLDDHWGFALIHPVEGPVDLVRSKRFANTKQRVLAAVENPTCAWEGCNKPADECQVHHLLPWQYGGHTTSSNLTTCCAYHNGVNDDDPAAPGTRGRLERVDGTVRRVYH</sequence>
<dbReference type="InterPro" id="IPR003615">
    <property type="entry name" value="HNH_nuc"/>
</dbReference>
<dbReference type="SMART" id="SM00507">
    <property type="entry name" value="HNHc"/>
    <property type="match status" value="1"/>
</dbReference>
<dbReference type="CDD" id="cd00085">
    <property type="entry name" value="HNHc"/>
    <property type="match status" value="1"/>
</dbReference>
<evidence type="ECO:0000313" key="3">
    <source>
        <dbReference type="Proteomes" id="UP000019222"/>
    </source>
</evidence>
<organism evidence="2 3">
    <name type="scientific">Corynebacterium vitaeruminis DSM 20294</name>
    <dbReference type="NCBI Taxonomy" id="1224164"/>
    <lineage>
        <taxon>Bacteria</taxon>
        <taxon>Bacillati</taxon>
        <taxon>Actinomycetota</taxon>
        <taxon>Actinomycetes</taxon>
        <taxon>Mycobacteriales</taxon>
        <taxon>Corynebacteriaceae</taxon>
        <taxon>Corynebacterium</taxon>
    </lineage>
</organism>
<gene>
    <name evidence="2" type="ORF">B843_00155</name>
</gene>
<protein>
    <recommendedName>
        <fullName evidence="1">HNH nuclease domain-containing protein</fullName>
    </recommendedName>
</protein>
<proteinExistence type="predicted"/>
<dbReference type="STRING" id="1224164.B843_00155"/>